<evidence type="ECO:0000313" key="13">
    <source>
        <dbReference type="EMBL" id="SOU88999.1"/>
    </source>
</evidence>
<dbReference type="GO" id="GO:0033818">
    <property type="term" value="F:beta-ketoacyl-acyl-carrier-protein synthase III activity"/>
    <property type="evidence" value="ECO:0007669"/>
    <property type="project" value="UniProtKB-UniRule"/>
</dbReference>
<feature type="domain" description="Beta-ketoacyl-[acyl-carrier-protein] synthase III N-terminal" evidence="12">
    <location>
        <begin position="139"/>
        <end position="220"/>
    </location>
</feature>
<evidence type="ECO:0000256" key="6">
    <source>
        <dbReference type="ARBA" id="ARBA00023098"/>
    </source>
</evidence>
<dbReference type="HAMAP" id="MF_01815">
    <property type="entry name" value="FabH"/>
    <property type="match status" value="1"/>
</dbReference>
<comment type="pathway">
    <text evidence="10">Lipid metabolism; fatty acid biosynthesis.</text>
</comment>
<evidence type="ECO:0000259" key="11">
    <source>
        <dbReference type="Pfam" id="PF08541"/>
    </source>
</evidence>
<evidence type="ECO:0000256" key="7">
    <source>
        <dbReference type="ARBA" id="ARBA00023160"/>
    </source>
</evidence>
<comment type="function">
    <text evidence="10">Catalyzes the condensation reaction of fatty acid synthesis by the addition to an acyl acceptor of two carbons from malonyl-ACP. Catalyzes the first condensation reaction which initiates fatty acid synthesis and may therefore play a role in governing the total rate of fatty acid production. Possesses both acetoacetyl-ACP synthase and acetyl transacylase activities. Its substrate specificity determines the biosynthesis of branched-chain and/or straight-chain of fatty acids.</text>
</comment>
<dbReference type="Proteomes" id="UP000490060">
    <property type="component" value="Unassembled WGS sequence"/>
</dbReference>
<comment type="subunit">
    <text evidence="10">Homodimer.</text>
</comment>
<keyword evidence="3 10" id="KW-0444">Lipid biosynthesis</keyword>
<dbReference type="InterPro" id="IPR013751">
    <property type="entry name" value="ACP_syn_III_N"/>
</dbReference>
<dbReference type="Gene3D" id="3.40.47.10">
    <property type="match status" value="1"/>
</dbReference>
<keyword evidence="6 10" id="KW-0443">Lipid metabolism</keyword>
<proteinExistence type="inferred from homology"/>
<protein>
    <recommendedName>
        <fullName evidence="10">Beta-ketoacyl-[acyl-carrier-protein] synthase III</fullName>
        <shortName evidence="10">Beta-ketoacyl-ACP synthase III</shortName>
        <shortName evidence="10">KAS III</shortName>
        <ecNumber evidence="10">2.3.1.180</ecNumber>
    </recommendedName>
    <alternativeName>
        <fullName evidence="10">3-oxoacyl-[acyl-carrier-protein] synthase 3</fullName>
    </alternativeName>
    <alternativeName>
        <fullName evidence="10">3-oxoacyl-[acyl-carrier-protein] synthase III</fullName>
    </alternativeName>
</protein>
<comment type="similarity">
    <text evidence="1 10">Belongs to the thiolase-like superfamily. FabH family.</text>
</comment>
<feature type="active site" evidence="10">
    <location>
        <position position="322"/>
    </location>
</feature>
<keyword evidence="9 10" id="KW-0012">Acyltransferase</keyword>
<dbReference type="GO" id="GO:0004315">
    <property type="term" value="F:3-oxoacyl-[acyl-carrier-protein] synthase activity"/>
    <property type="evidence" value="ECO:0007669"/>
    <property type="project" value="InterPro"/>
</dbReference>
<dbReference type="PANTHER" id="PTHR34069">
    <property type="entry name" value="3-OXOACYL-[ACYL-CARRIER-PROTEIN] SYNTHASE 3"/>
    <property type="match status" value="1"/>
</dbReference>
<dbReference type="GO" id="GO:0005737">
    <property type="term" value="C:cytoplasm"/>
    <property type="evidence" value="ECO:0007669"/>
    <property type="project" value="UniProtKB-SubCell"/>
</dbReference>
<keyword evidence="4 10" id="KW-0808">Transferase</keyword>
<accession>A0A2I2M8Y2</accession>
<comment type="domain">
    <text evidence="10">The last Arg residue of the ACP-binding site is essential for the weak association between ACP/AcpP and FabH.</text>
</comment>
<evidence type="ECO:0000256" key="2">
    <source>
        <dbReference type="ARBA" id="ARBA00022490"/>
    </source>
</evidence>
<dbReference type="CDD" id="cd00830">
    <property type="entry name" value="KAS_III"/>
    <property type="match status" value="1"/>
</dbReference>
<evidence type="ECO:0000259" key="12">
    <source>
        <dbReference type="Pfam" id="PF08545"/>
    </source>
</evidence>
<dbReference type="UniPathway" id="UPA00094"/>
<evidence type="ECO:0000256" key="8">
    <source>
        <dbReference type="ARBA" id="ARBA00023268"/>
    </source>
</evidence>
<dbReference type="GO" id="GO:0044550">
    <property type="term" value="P:secondary metabolite biosynthetic process"/>
    <property type="evidence" value="ECO:0007669"/>
    <property type="project" value="TreeGrafter"/>
</dbReference>
<feature type="domain" description="Beta-ketoacyl-[acyl-carrier-protein] synthase III C-terminal" evidence="11">
    <location>
        <begin position="276"/>
        <end position="365"/>
    </location>
</feature>
<keyword evidence="5 10" id="KW-0276">Fatty acid metabolism</keyword>
<dbReference type="InterPro" id="IPR013747">
    <property type="entry name" value="ACP_syn_III_C"/>
</dbReference>
<gene>
    <name evidence="10 13" type="primary">fabH</name>
    <name evidence="13" type="ORF">TNO010_260060</name>
</gene>
<dbReference type="EC" id="2.3.1.180" evidence="10"/>
<evidence type="ECO:0000256" key="4">
    <source>
        <dbReference type="ARBA" id="ARBA00022679"/>
    </source>
</evidence>
<feature type="active site" evidence="10">
    <location>
        <position position="145"/>
    </location>
</feature>
<evidence type="ECO:0000256" key="10">
    <source>
        <dbReference type="HAMAP-Rule" id="MF_01815"/>
    </source>
</evidence>
<dbReference type="EMBL" id="OENE01000019">
    <property type="protein sequence ID" value="SOU88999.1"/>
    <property type="molecule type" value="Genomic_DNA"/>
</dbReference>
<dbReference type="GO" id="GO:0006633">
    <property type="term" value="P:fatty acid biosynthetic process"/>
    <property type="evidence" value="ECO:0007669"/>
    <property type="project" value="UniProtKB-UniRule"/>
</dbReference>
<dbReference type="AlphaFoldDB" id="A0A2I2M8Y2"/>
<reference evidence="13 14" key="1">
    <citation type="submission" date="2017-11" db="EMBL/GenBank/DDBJ databases">
        <authorList>
            <person name="Duchaud E."/>
        </authorList>
    </citation>
    <scope>NUCLEOTIDE SEQUENCE [LARGE SCALE GENOMIC DNA]</scope>
    <source>
        <strain evidence="13 14">TNO010</strain>
    </source>
</reference>
<dbReference type="Pfam" id="PF08541">
    <property type="entry name" value="ACP_syn_III_C"/>
    <property type="match status" value="1"/>
</dbReference>
<keyword evidence="2 10" id="KW-0963">Cytoplasm</keyword>
<keyword evidence="7 10" id="KW-0275">Fatty acid biosynthesis</keyword>
<evidence type="ECO:0000256" key="9">
    <source>
        <dbReference type="ARBA" id="ARBA00023315"/>
    </source>
</evidence>
<evidence type="ECO:0000313" key="14">
    <source>
        <dbReference type="Proteomes" id="UP000490060"/>
    </source>
</evidence>
<feature type="region of interest" description="ACP-binding" evidence="10">
    <location>
        <begin position="293"/>
        <end position="297"/>
    </location>
</feature>
<sequence>MAFLSQFYILMKMPIFAAYKQENNRNQPKYMYSSKITGLGYYVPENVVTNNDLTAFMETSDEWIQERTGIEERRWIDPKSGDTTAVMGFKASKIAIERSGLQKEDIDFIIFATLSPDMYFPGGGVQVQEMLDLPTIGALDIRNQCSGFIYAMSVADQFIKTGMYKNILVIGAENHSGGLDKSTRGRNVSVIFGDGAGAAVLSRTEEKGKGILSSHLHSEGKHAKELMLEGPSTGRWVPELIKNNDPDDISYYPYMNGQFVFKHAVTRFSEAIIEGLQANDLQKEDIDMLIPHQANLRIAQFIQKKFKLSDDKVYNNIMKYGNTTAASVIIALTEAWEQGKIKDNDLVVLAAFGSGFTWGSVVIRW</sequence>
<feature type="active site" evidence="10">
    <location>
        <position position="292"/>
    </location>
</feature>
<dbReference type="InterPro" id="IPR016039">
    <property type="entry name" value="Thiolase-like"/>
</dbReference>
<name>A0A2I2M8Y2_9FLAO</name>
<comment type="subcellular location">
    <subcellularLocation>
        <location evidence="10">Cytoplasm</location>
    </subcellularLocation>
</comment>
<organism evidence="13 14">
    <name type="scientific">Tenacibaculum finnmarkense genomovar ulcerans</name>
    <dbReference type="NCBI Taxonomy" id="2781388"/>
    <lineage>
        <taxon>Bacteria</taxon>
        <taxon>Pseudomonadati</taxon>
        <taxon>Bacteroidota</taxon>
        <taxon>Flavobacteriia</taxon>
        <taxon>Flavobacteriales</taxon>
        <taxon>Flavobacteriaceae</taxon>
        <taxon>Tenacibaculum</taxon>
        <taxon>Tenacibaculum finnmarkense</taxon>
    </lineage>
</organism>
<evidence type="ECO:0000256" key="5">
    <source>
        <dbReference type="ARBA" id="ARBA00022832"/>
    </source>
</evidence>
<dbReference type="NCBIfam" id="TIGR00747">
    <property type="entry name" value="fabH"/>
    <property type="match status" value="1"/>
</dbReference>
<keyword evidence="8 10" id="KW-0511">Multifunctional enzyme</keyword>
<dbReference type="SUPFAM" id="SSF53901">
    <property type="entry name" value="Thiolase-like"/>
    <property type="match status" value="1"/>
</dbReference>
<dbReference type="InterPro" id="IPR004655">
    <property type="entry name" value="FabH"/>
</dbReference>
<dbReference type="Pfam" id="PF08545">
    <property type="entry name" value="ACP_syn_III"/>
    <property type="match status" value="1"/>
</dbReference>
<evidence type="ECO:0000256" key="3">
    <source>
        <dbReference type="ARBA" id="ARBA00022516"/>
    </source>
</evidence>
<dbReference type="PANTHER" id="PTHR34069:SF2">
    <property type="entry name" value="BETA-KETOACYL-[ACYL-CARRIER-PROTEIN] SYNTHASE III"/>
    <property type="match status" value="1"/>
</dbReference>
<comment type="catalytic activity">
    <reaction evidence="10">
        <text>malonyl-[ACP] + acetyl-CoA + H(+) = 3-oxobutanoyl-[ACP] + CO2 + CoA</text>
        <dbReference type="Rhea" id="RHEA:12080"/>
        <dbReference type="Rhea" id="RHEA-COMP:9623"/>
        <dbReference type="Rhea" id="RHEA-COMP:9625"/>
        <dbReference type="ChEBI" id="CHEBI:15378"/>
        <dbReference type="ChEBI" id="CHEBI:16526"/>
        <dbReference type="ChEBI" id="CHEBI:57287"/>
        <dbReference type="ChEBI" id="CHEBI:57288"/>
        <dbReference type="ChEBI" id="CHEBI:78449"/>
        <dbReference type="ChEBI" id="CHEBI:78450"/>
        <dbReference type="EC" id="2.3.1.180"/>
    </reaction>
</comment>
<dbReference type="NCBIfam" id="NF006829">
    <property type="entry name" value="PRK09352.1"/>
    <property type="match status" value="1"/>
</dbReference>
<evidence type="ECO:0000256" key="1">
    <source>
        <dbReference type="ARBA" id="ARBA00008642"/>
    </source>
</evidence>